<evidence type="ECO:0000256" key="2">
    <source>
        <dbReference type="ARBA" id="ARBA00022630"/>
    </source>
</evidence>
<dbReference type="PANTHER" id="PTHR46028">
    <property type="entry name" value="KYNURENINE 3-MONOOXYGENASE"/>
    <property type="match status" value="1"/>
</dbReference>
<sequence>MTSPNSSPRKVVVVGAGPVGCLAAISLAKIGWSVEIYEGRPDMRLPSSKAAAQQRSINLAISARGIAAIQAINPAAAGRFLNTCINSIGRAYLNEDLLMEALAVPNIRLFFLHKVLSIDFDAKSMSVHDEEAGKDIQISFDLCVGTDGCYSVVRRQLMKVVRMDYQQTYVPHEYLELKMPAGPPTEPGGEPTFLLDPNHLHIWPRHTFMLIALPNKVRDSFSPFSPPLLLF</sequence>
<comment type="caution">
    <text evidence="5">The sequence shown here is derived from an EMBL/GenBank/DDBJ whole genome shotgun (WGS) entry which is preliminary data.</text>
</comment>
<dbReference type="PRINTS" id="PR00420">
    <property type="entry name" value="RNGMNOXGNASE"/>
</dbReference>
<dbReference type="GO" id="GO:0005741">
    <property type="term" value="C:mitochondrial outer membrane"/>
    <property type="evidence" value="ECO:0007669"/>
    <property type="project" value="TreeGrafter"/>
</dbReference>
<dbReference type="Proteomes" id="UP000092993">
    <property type="component" value="Unassembled WGS sequence"/>
</dbReference>
<dbReference type="PANTHER" id="PTHR46028:SF2">
    <property type="entry name" value="KYNURENINE 3-MONOOXYGENASE"/>
    <property type="match status" value="1"/>
</dbReference>
<evidence type="ECO:0000256" key="4">
    <source>
        <dbReference type="ARBA" id="ARBA00023002"/>
    </source>
</evidence>
<organism evidence="5 6">
    <name type="scientific">Grifola frondosa</name>
    <name type="common">Maitake</name>
    <name type="synonym">Polyporus frondosus</name>
    <dbReference type="NCBI Taxonomy" id="5627"/>
    <lineage>
        <taxon>Eukaryota</taxon>
        <taxon>Fungi</taxon>
        <taxon>Dikarya</taxon>
        <taxon>Basidiomycota</taxon>
        <taxon>Agaricomycotina</taxon>
        <taxon>Agaricomycetes</taxon>
        <taxon>Polyporales</taxon>
        <taxon>Grifolaceae</taxon>
        <taxon>Grifola</taxon>
    </lineage>
</organism>
<dbReference type="Gene3D" id="3.50.50.60">
    <property type="entry name" value="FAD/NAD(P)-binding domain"/>
    <property type="match status" value="1"/>
</dbReference>
<dbReference type="InterPro" id="IPR036188">
    <property type="entry name" value="FAD/NAD-bd_sf"/>
</dbReference>
<dbReference type="EMBL" id="LUGG01000004">
    <property type="protein sequence ID" value="OBZ75534.1"/>
    <property type="molecule type" value="Genomic_DNA"/>
</dbReference>
<evidence type="ECO:0000313" key="6">
    <source>
        <dbReference type="Proteomes" id="UP000092993"/>
    </source>
</evidence>
<evidence type="ECO:0000256" key="1">
    <source>
        <dbReference type="ARBA" id="ARBA00001974"/>
    </source>
</evidence>
<evidence type="ECO:0000256" key="3">
    <source>
        <dbReference type="ARBA" id="ARBA00022827"/>
    </source>
</evidence>
<gene>
    <name evidence="5" type="primary">BNA4_1</name>
    <name evidence="5" type="ORF">A0H81_04183</name>
</gene>
<proteinExistence type="predicted"/>
<dbReference type="GO" id="GO:0070189">
    <property type="term" value="P:kynurenine metabolic process"/>
    <property type="evidence" value="ECO:0007669"/>
    <property type="project" value="TreeGrafter"/>
</dbReference>
<dbReference type="SUPFAM" id="SSF51905">
    <property type="entry name" value="FAD/NAD(P)-binding domain"/>
    <property type="match status" value="1"/>
</dbReference>
<evidence type="ECO:0000313" key="5">
    <source>
        <dbReference type="EMBL" id="OBZ75534.1"/>
    </source>
</evidence>
<comment type="cofactor">
    <cofactor evidence="1">
        <name>FAD</name>
        <dbReference type="ChEBI" id="CHEBI:57692"/>
    </cofactor>
</comment>
<dbReference type="OMA" id="SACMFAK"/>
<keyword evidence="5" id="KW-0503">Monooxygenase</keyword>
<name>A0A1C7MKJ1_GRIFR</name>
<protein>
    <submittedName>
        <fullName evidence="5">Kynurenine 3-monooxygenase</fullName>
    </submittedName>
</protein>
<dbReference type="AlphaFoldDB" id="A0A1C7MKJ1"/>
<dbReference type="STRING" id="5627.A0A1C7MKJ1"/>
<dbReference type="OrthoDB" id="10053569at2759"/>
<reference evidence="5 6" key="1">
    <citation type="submission" date="2016-03" db="EMBL/GenBank/DDBJ databases">
        <title>Whole genome sequencing of Grifola frondosa 9006-11.</title>
        <authorList>
            <person name="Min B."/>
            <person name="Park H."/>
            <person name="Kim J.-G."/>
            <person name="Cho H."/>
            <person name="Oh Y.-L."/>
            <person name="Kong W.-S."/>
            <person name="Choi I.-G."/>
        </authorList>
    </citation>
    <scope>NUCLEOTIDE SEQUENCE [LARGE SCALE GENOMIC DNA]</scope>
    <source>
        <strain evidence="5 6">9006-11</strain>
    </source>
</reference>
<accession>A0A1C7MKJ1</accession>
<keyword evidence="6" id="KW-1185">Reference proteome</keyword>
<keyword evidence="3" id="KW-0274">FAD</keyword>
<dbReference type="GO" id="GO:0004502">
    <property type="term" value="F:kynurenine 3-monooxygenase activity"/>
    <property type="evidence" value="ECO:0007669"/>
    <property type="project" value="TreeGrafter"/>
</dbReference>
<keyword evidence="4" id="KW-0560">Oxidoreductase</keyword>
<keyword evidence="2" id="KW-0285">Flavoprotein</keyword>